<dbReference type="RefSeq" id="WP_083479723.1">
    <property type="nucleotide sequence ID" value="NZ_LKET01000027.1"/>
</dbReference>
<accession>A0A0P8WB27</accession>
<dbReference type="Proteomes" id="UP000050326">
    <property type="component" value="Unassembled WGS sequence"/>
</dbReference>
<dbReference type="STRING" id="36849.OXPF_12590"/>
<evidence type="ECO:0008006" key="4">
    <source>
        <dbReference type="Google" id="ProtNLM"/>
    </source>
</evidence>
<dbReference type="PATRIC" id="fig|36849.3.peg.1340"/>
<keyword evidence="1" id="KW-0472">Membrane</keyword>
<evidence type="ECO:0000256" key="1">
    <source>
        <dbReference type="SAM" id="Phobius"/>
    </source>
</evidence>
<dbReference type="Pfam" id="PF12822">
    <property type="entry name" value="ECF_trnsprt"/>
    <property type="match status" value="1"/>
</dbReference>
<dbReference type="Gene3D" id="1.10.1760.20">
    <property type="match status" value="1"/>
</dbReference>
<dbReference type="AlphaFoldDB" id="A0A0P8WB27"/>
<feature type="transmembrane region" description="Helical" evidence="1">
    <location>
        <begin position="71"/>
        <end position="93"/>
    </location>
</feature>
<sequence length="167" mass="17425">MKKQKTIIMMGLFIALSIIGGYIKIPNPVTSSIAFDSLPAFLASLVLGGLPGAAVAFLGHMLSAALGGFPMSLPIHLVVAVEMGIIMVVFSFIANKINLIVAIIAGIILNGIVSPVILIFIPNLGLPVFLASLLPLMAASIFNVILAAVVFSSIKNVGFVKEIQEAK</sequence>
<organism evidence="2 3">
    <name type="scientific">Oxobacter pfennigii</name>
    <dbReference type="NCBI Taxonomy" id="36849"/>
    <lineage>
        <taxon>Bacteria</taxon>
        <taxon>Bacillati</taxon>
        <taxon>Bacillota</taxon>
        <taxon>Clostridia</taxon>
        <taxon>Eubacteriales</taxon>
        <taxon>Clostridiaceae</taxon>
        <taxon>Oxobacter</taxon>
    </lineage>
</organism>
<evidence type="ECO:0000313" key="3">
    <source>
        <dbReference type="Proteomes" id="UP000050326"/>
    </source>
</evidence>
<keyword evidence="3" id="KW-1185">Reference proteome</keyword>
<dbReference type="GO" id="GO:0022857">
    <property type="term" value="F:transmembrane transporter activity"/>
    <property type="evidence" value="ECO:0007669"/>
    <property type="project" value="InterPro"/>
</dbReference>
<name>A0A0P8WB27_9CLOT</name>
<proteinExistence type="predicted"/>
<protein>
    <recommendedName>
        <fullName evidence="4">Alpha-ribazole transporter</fullName>
    </recommendedName>
</protein>
<keyword evidence="1" id="KW-0812">Transmembrane</keyword>
<keyword evidence="1" id="KW-1133">Transmembrane helix</keyword>
<feature type="transmembrane region" description="Helical" evidence="1">
    <location>
        <begin position="99"/>
        <end position="121"/>
    </location>
</feature>
<dbReference type="EMBL" id="LKET01000027">
    <property type="protein sequence ID" value="KPU45132.1"/>
    <property type="molecule type" value="Genomic_DNA"/>
</dbReference>
<evidence type="ECO:0000313" key="2">
    <source>
        <dbReference type="EMBL" id="KPU45132.1"/>
    </source>
</evidence>
<dbReference type="OrthoDB" id="5431035at2"/>
<comment type="caution">
    <text evidence="2">The sequence shown here is derived from an EMBL/GenBank/DDBJ whole genome shotgun (WGS) entry which is preliminary data.</text>
</comment>
<feature type="transmembrane region" description="Helical" evidence="1">
    <location>
        <begin position="128"/>
        <end position="151"/>
    </location>
</feature>
<gene>
    <name evidence="2" type="ORF">OXPF_12590</name>
</gene>
<feature type="transmembrane region" description="Helical" evidence="1">
    <location>
        <begin position="37"/>
        <end position="59"/>
    </location>
</feature>
<dbReference type="InterPro" id="IPR024529">
    <property type="entry name" value="ECF_trnsprt_substrate-spec"/>
</dbReference>
<feature type="transmembrane region" description="Helical" evidence="1">
    <location>
        <begin position="7"/>
        <end position="25"/>
    </location>
</feature>
<reference evidence="2 3" key="1">
    <citation type="submission" date="2015-09" db="EMBL/GenBank/DDBJ databases">
        <title>Genome sequence of Oxobacter pfennigii DSM 3222.</title>
        <authorList>
            <person name="Poehlein A."/>
            <person name="Bengelsdorf F.R."/>
            <person name="Schiel-Bengelsdorf B."/>
            <person name="Duerre P."/>
            <person name="Daniel R."/>
        </authorList>
    </citation>
    <scope>NUCLEOTIDE SEQUENCE [LARGE SCALE GENOMIC DNA]</scope>
    <source>
        <strain evidence="2 3">DSM 3222</strain>
    </source>
</reference>